<dbReference type="GeneID" id="87840095"/>
<dbReference type="AlphaFoldDB" id="A0AAE0LW60"/>
<comment type="similarity">
    <text evidence="2">Belongs to the COG8 family.</text>
</comment>
<feature type="region of interest" description="Disordered" evidence="9">
    <location>
        <begin position="361"/>
        <end position="383"/>
    </location>
</feature>
<keyword evidence="11" id="KW-1185">Reference proteome</keyword>
<name>A0AAE0LW60_9PEZI</name>
<feature type="region of interest" description="Disordered" evidence="9">
    <location>
        <begin position="229"/>
        <end position="262"/>
    </location>
</feature>
<evidence type="ECO:0000256" key="2">
    <source>
        <dbReference type="ARBA" id="ARBA00006419"/>
    </source>
</evidence>
<dbReference type="GO" id="GO:0006891">
    <property type="term" value="P:intra-Golgi vesicle-mediated transport"/>
    <property type="evidence" value="ECO:0007669"/>
    <property type="project" value="TreeGrafter"/>
</dbReference>
<dbReference type="InterPro" id="IPR007255">
    <property type="entry name" value="COG8"/>
</dbReference>
<organism evidence="10 11">
    <name type="scientific">Chaetomium fimeti</name>
    <dbReference type="NCBI Taxonomy" id="1854472"/>
    <lineage>
        <taxon>Eukaryota</taxon>
        <taxon>Fungi</taxon>
        <taxon>Dikarya</taxon>
        <taxon>Ascomycota</taxon>
        <taxon>Pezizomycotina</taxon>
        <taxon>Sordariomycetes</taxon>
        <taxon>Sordariomycetidae</taxon>
        <taxon>Sordariales</taxon>
        <taxon>Chaetomiaceae</taxon>
        <taxon>Chaetomium</taxon>
    </lineage>
</organism>
<evidence type="ECO:0000313" key="11">
    <source>
        <dbReference type="Proteomes" id="UP001278766"/>
    </source>
</evidence>
<evidence type="ECO:0000256" key="3">
    <source>
        <dbReference type="ARBA" id="ARBA00020983"/>
    </source>
</evidence>
<feature type="compositionally biased region" description="Low complexity" evidence="9">
    <location>
        <begin position="231"/>
        <end position="254"/>
    </location>
</feature>
<keyword evidence="7" id="KW-0472">Membrane</keyword>
<reference evidence="10" key="1">
    <citation type="journal article" date="2023" name="Mol. Phylogenet. Evol.">
        <title>Genome-scale phylogeny and comparative genomics of the fungal order Sordariales.</title>
        <authorList>
            <person name="Hensen N."/>
            <person name="Bonometti L."/>
            <person name="Westerberg I."/>
            <person name="Brannstrom I.O."/>
            <person name="Guillou S."/>
            <person name="Cros-Aarteil S."/>
            <person name="Calhoun S."/>
            <person name="Haridas S."/>
            <person name="Kuo A."/>
            <person name="Mondo S."/>
            <person name="Pangilinan J."/>
            <person name="Riley R."/>
            <person name="LaButti K."/>
            <person name="Andreopoulos B."/>
            <person name="Lipzen A."/>
            <person name="Chen C."/>
            <person name="Yan M."/>
            <person name="Daum C."/>
            <person name="Ng V."/>
            <person name="Clum A."/>
            <person name="Steindorff A."/>
            <person name="Ohm R.A."/>
            <person name="Martin F."/>
            <person name="Silar P."/>
            <person name="Natvig D.O."/>
            <person name="Lalanne C."/>
            <person name="Gautier V."/>
            <person name="Ament-Velasquez S.L."/>
            <person name="Kruys A."/>
            <person name="Hutchinson M.I."/>
            <person name="Powell A.J."/>
            <person name="Barry K."/>
            <person name="Miller A.N."/>
            <person name="Grigoriev I.V."/>
            <person name="Debuchy R."/>
            <person name="Gladieux P."/>
            <person name="Hiltunen Thoren M."/>
            <person name="Johannesson H."/>
        </authorList>
    </citation>
    <scope>NUCLEOTIDE SEQUENCE</scope>
    <source>
        <strain evidence="10">CBS 168.71</strain>
    </source>
</reference>
<dbReference type="GO" id="GO:0000139">
    <property type="term" value="C:Golgi membrane"/>
    <property type="evidence" value="ECO:0007669"/>
    <property type="project" value="UniProtKB-SubCell"/>
</dbReference>
<comment type="caution">
    <text evidence="10">The sequence shown here is derived from an EMBL/GenBank/DDBJ whole genome shotgun (WGS) entry which is preliminary data.</text>
</comment>
<reference evidence="10" key="2">
    <citation type="submission" date="2023-06" db="EMBL/GenBank/DDBJ databases">
        <authorList>
            <consortium name="Lawrence Berkeley National Laboratory"/>
            <person name="Haridas S."/>
            <person name="Hensen N."/>
            <person name="Bonometti L."/>
            <person name="Westerberg I."/>
            <person name="Brannstrom I.O."/>
            <person name="Guillou S."/>
            <person name="Cros-Aarteil S."/>
            <person name="Calhoun S."/>
            <person name="Kuo A."/>
            <person name="Mondo S."/>
            <person name="Pangilinan J."/>
            <person name="Riley R."/>
            <person name="Labutti K."/>
            <person name="Andreopoulos B."/>
            <person name="Lipzen A."/>
            <person name="Chen C."/>
            <person name="Yanf M."/>
            <person name="Daum C."/>
            <person name="Ng V."/>
            <person name="Clum A."/>
            <person name="Steindorff A."/>
            <person name="Ohm R."/>
            <person name="Martin F."/>
            <person name="Silar P."/>
            <person name="Natvig D."/>
            <person name="Lalanne C."/>
            <person name="Gautier V."/>
            <person name="Ament-Velasquez S.L."/>
            <person name="Kruys A."/>
            <person name="Hutchinson M.I."/>
            <person name="Powell A.J."/>
            <person name="Barry K."/>
            <person name="Miller A.N."/>
            <person name="Grigoriev I.V."/>
            <person name="Debuchy R."/>
            <person name="Gladieux P."/>
            <person name="Thoren M.H."/>
            <person name="Johannesson H."/>
        </authorList>
    </citation>
    <scope>NUCLEOTIDE SEQUENCE</scope>
    <source>
        <strain evidence="10">CBS 168.71</strain>
    </source>
</reference>
<evidence type="ECO:0000256" key="1">
    <source>
        <dbReference type="ARBA" id="ARBA00004395"/>
    </source>
</evidence>
<evidence type="ECO:0000256" key="8">
    <source>
        <dbReference type="ARBA" id="ARBA00031347"/>
    </source>
</evidence>
<dbReference type="GO" id="GO:0017119">
    <property type="term" value="C:Golgi transport complex"/>
    <property type="evidence" value="ECO:0007669"/>
    <property type="project" value="InterPro"/>
</dbReference>
<evidence type="ECO:0000256" key="9">
    <source>
        <dbReference type="SAM" id="MobiDB-lite"/>
    </source>
</evidence>
<feature type="compositionally biased region" description="Gly residues" evidence="9">
    <location>
        <begin position="361"/>
        <end position="379"/>
    </location>
</feature>
<dbReference type="Proteomes" id="UP001278766">
    <property type="component" value="Unassembled WGS sequence"/>
</dbReference>
<evidence type="ECO:0000313" key="10">
    <source>
        <dbReference type="EMBL" id="KAK3298909.1"/>
    </source>
</evidence>
<proteinExistence type="inferred from homology"/>
<dbReference type="PANTHER" id="PTHR21311:SF0">
    <property type="entry name" value="CONSERVED OLIGOMERIC GOLGI COMPLEX SUBUNIT 8"/>
    <property type="match status" value="1"/>
</dbReference>
<keyword evidence="4" id="KW-0813">Transport</keyword>
<evidence type="ECO:0000256" key="5">
    <source>
        <dbReference type="ARBA" id="ARBA00022927"/>
    </source>
</evidence>
<gene>
    <name evidence="10" type="ORF">B0H64DRAFT_386587</name>
</gene>
<evidence type="ECO:0000256" key="4">
    <source>
        <dbReference type="ARBA" id="ARBA00022448"/>
    </source>
</evidence>
<evidence type="ECO:0000256" key="6">
    <source>
        <dbReference type="ARBA" id="ARBA00023034"/>
    </source>
</evidence>
<evidence type="ECO:0000256" key="7">
    <source>
        <dbReference type="ARBA" id="ARBA00023136"/>
    </source>
</evidence>
<comment type="subcellular location">
    <subcellularLocation>
        <location evidence="1">Golgi apparatus membrane</location>
        <topology evidence="1">Peripheral membrane protein</topology>
    </subcellularLocation>
</comment>
<dbReference type="PANTHER" id="PTHR21311">
    <property type="entry name" value="CONSERVED OLIGOMERIC GOLGI COMPLEX COMPONENT 8"/>
    <property type="match status" value="1"/>
</dbReference>
<dbReference type="RefSeq" id="XP_062662423.1">
    <property type="nucleotide sequence ID" value="XM_062803147.1"/>
</dbReference>
<dbReference type="GO" id="GO:0015031">
    <property type="term" value="P:protein transport"/>
    <property type="evidence" value="ECO:0007669"/>
    <property type="project" value="UniProtKB-KW"/>
</dbReference>
<dbReference type="Pfam" id="PF04124">
    <property type="entry name" value="Dor1"/>
    <property type="match status" value="2"/>
</dbReference>
<keyword evidence="6" id="KW-0333">Golgi apparatus</keyword>
<dbReference type="EMBL" id="JAUEPN010000002">
    <property type="protein sequence ID" value="KAK3298909.1"/>
    <property type="molecule type" value="Genomic_DNA"/>
</dbReference>
<sequence length="480" mass="51062">MADLLYELLSPPGPSSSRDTADPSSLEYLTTLASQPLSSLASSEPQALSQSSHGLLLSLQALSKKSHKQIIESASHHATLRTTLPALAASTADLRNAIPKLDSEAVRFSTTYNKSSDSDVLARRKKALLLSRNVERLVDVLELPTLLSSSITTAPVNYSSALDLNGHIRRLHSIYPNSPLIESISTQADEAMRDMAANLILSLKAPGLKLAASLRTISWLRRVLPDLEAASSPSTTSPTTTTTTGTTTITQPSPHATKGGRDSQERILGALFLVCRLATLMAMLEALEPLRELADQEQARQRALDGGGSSAWSGGQQTERYLKRYLEIFREQSFAIVSMFRSIFPVAAVVTSDGLVGGGSSGGGGGGGVQQGGGGGGGSDPLEPMPSALATFPLYLVDMLLETLRVYLPTVRDQAARDSLLTQVLYCAGSLGRLGGDFGLFLATLDVGPEAEDEWVEVVKRHRALAGRLESIVGEQRRGS</sequence>
<keyword evidence="5" id="KW-0653">Protein transport</keyword>
<accession>A0AAE0LW60</accession>
<protein>
    <recommendedName>
        <fullName evidence="3">Conserved oligomeric Golgi complex subunit 8</fullName>
    </recommendedName>
    <alternativeName>
        <fullName evidence="8">Component of oligomeric Golgi complex 8</fullName>
    </alternativeName>
</protein>